<dbReference type="RefSeq" id="WP_215217288.1">
    <property type="nucleotide sequence ID" value="NZ_CP075587.1"/>
</dbReference>
<evidence type="ECO:0000313" key="2">
    <source>
        <dbReference type="Proteomes" id="UP000826014"/>
    </source>
</evidence>
<dbReference type="Proteomes" id="UP000826014">
    <property type="component" value="Chromosome"/>
</dbReference>
<keyword evidence="2" id="KW-1185">Reference proteome</keyword>
<proteinExistence type="predicted"/>
<protein>
    <recommendedName>
        <fullName evidence="3">Carbohydrate-binding domain-containing protein</fullName>
    </recommendedName>
</protein>
<dbReference type="CDD" id="cd00241">
    <property type="entry name" value="DOMON_like"/>
    <property type="match status" value="1"/>
</dbReference>
<gene>
    <name evidence="1" type="ORF">RHABOEDO_001509</name>
</gene>
<sequence>MTIDLLEEINPILPLDCFAIQCKLLHAKNQPSAKMMRKKFLLPSTSKLLNEVPFVEVAIAWNEQAIYCDLFFDKLLEPTDKIELFFDTRDLKTVSFTHRFCHQFFIFPQKANDETFAKEITVFRTEDAHPLCLAEDIQVDLQDNRKSYLVRVTIPAHCLHSYDPLQFSRIAINYRLQSKGLLQHFSSAHPLTEQHPRYWASCELIKGDIFI</sequence>
<evidence type="ECO:0000313" key="1">
    <source>
        <dbReference type="EMBL" id="QYF49214.1"/>
    </source>
</evidence>
<accession>A0ABX8V1V5</accession>
<name>A0ABX8V1V5_9BACT</name>
<dbReference type="EMBL" id="CP075587">
    <property type="protein sequence ID" value="QYF49214.1"/>
    <property type="molecule type" value="Genomic_DNA"/>
</dbReference>
<evidence type="ECO:0008006" key="3">
    <source>
        <dbReference type="Google" id="ProtNLM"/>
    </source>
</evidence>
<reference evidence="1 2" key="1">
    <citation type="journal article" date="2022" name="bioRxiv">
        <title>Ecology and evolution of chlamydial symbionts of arthropods.</title>
        <authorList>
            <person name="Halter T."/>
            <person name="Koestlbacher S."/>
            <person name="Collingro A."/>
            <person name="Sixt B.S."/>
            <person name="Toenshoff E.R."/>
            <person name="Hendrickx F."/>
            <person name="Kostanjsek R."/>
            <person name="Horn M."/>
        </authorList>
    </citation>
    <scope>NUCLEOTIDE SEQUENCE [LARGE SCALE GENOMIC DNA]</scope>
    <source>
        <strain evidence="1">W744xW776</strain>
    </source>
</reference>
<organism evidence="1 2">
    <name type="scientific">Candidatus Rhabdochlamydia oedothoracis</name>
    <dbReference type="NCBI Taxonomy" id="2720720"/>
    <lineage>
        <taxon>Bacteria</taxon>
        <taxon>Pseudomonadati</taxon>
        <taxon>Chlamydiota</taxon>
        <taxon>Chlamydiia</taxon>
        <taxon>Parachlamydiales</taxon>
        <taxon>Candidatus Rhabdochlamydiaceae</taxon>
        <taxon>Candidatus Rhabdochlamydia</taxon>
    </lineage>
</organism>